<dbReference type="AlphaFoldDB" id="A0A9W6I5B8"/>
<evidence type="ECO:0000313" key="2">
    <source>
        <dbReference type="EMBL" id="GLK11239.1"/>
    </source>
</evidence>
<feature type="signal peptide" evidence="1">
    <location>
        <begin position="1"/>
        <end position="26"/>
    </location>
</feature>
<evidence type="ECO:0000256" key="1">
    <source>
        <dbReference type="SAM" id="SignalP"/>
    </source>
</evidence>
<name>A0A9W6I5B8_9ACTN</name>
<gene>
    <name evidence="2" type="ORF">GCM10017600_46450</name>
</gene>
<sequence length="49" mass="5021">MRVLKLAAVGVVAMGAVFFSGAIAHADLTLDGNGVPPVAAHTDSWNFPK</sequence>
<protein>
    <submittedName>
        <fullName evidence="2">Uncharacterized protein</fullName>
    </submittedName>
</protein>
<evidence type="ECO:0000313" key="3">
    <source>
        <dbReference type="Proteomes" id="UP001143474"/>
    </source>
</evidence>
<proteinExistence type="predicted"/>
<keyword evidence="1" id="KW-0732">Signal</keyword>
<keyword evidence="3" id="KW-1185">Reference proteome</keyword>
<reference evidence="2" key="1">
    <citation type="journal article" date="2014" name="Int. J. Syst. Evol. Microbiol.">
        <title>Complete genome sequence of Corynebacterium casei LMG S-19264T (=DSM 44701T), isolated from a smear-ripened cheese.</title>
        <authorList>
            <consortium name="US DOE Joint Genome Institute (JGI-PGF)"/>
            <person name="Walter F."/>
            <person name="Albersmeier A."/>
            <person name="Kalinowski J."/>
            <person name="Ruckert C."/>
        </authorList>
    </citation>
    <scope>NUCLEOTIDE SEQUENCE</scope>
    <source>
        <strain evidence="2">VKM Ac-2007</strain>
    </source>
</reference>
<dbReference type="EMBL" id="BSEV01000010">
    <property type="protein sequence ID" value="GLK11239.1"/>
    <property type="molecule type" value="Genomic_DNA"/>
</dbReference>
<dbReference type="Proteomes" id="UP001143474">
    <property type="component" value="Unassembled WGS sequence"/>
</dbReference>
<feature type="chain" id="PRO_5040882149" evidence="1">
    <location>
        <begin position="27"/>
        <end position="49"/>
    </location>
</feature>
<accession>A0A9W6I5B8</accession>
<comment type="caution">
    <text evidence="2">The sequence shown here is derived from an EMBL/GenBank/DDBJ whole genome shotgun (WGS) entry which is preliminary data.</text>
</comment>
<organism evidence="2 3">
    <name type="scientific">Streptosporangium carneum</name>
    <dbReference type="NCBI Taxonomy" id="47481"/>
    <lineage>
        <taxon>Bacteria</taxon>
        <taxon>Bacillati</taxon>
        <taxon>Actinomycetota</taxon>
        <taxon>Actinomycetes</taxon>
        <taxon>Streptosporangiales</taxon>
        <taxon>Streptosporangiaceae</taxon>
        <taxon>Streptosporangium</taxon>
    </lineage>
</organism>
<dbReference type="RefSeq" id="WP_271219625.1">
    <property type="nucleotide sequence ID" value="NZ_BAAAVD010000014.1"/>
</dbReference>
<reference evidence="2" key="2">
    <citation type="submission" date="2023-01" db="EMBL/GenBank/DDBJ databases">
        <authorList>
            <person name="Sun Q."/>
            <person name="Evtushenko L."/>
        </authorList>
    </citation>
    <scope>NUCLEOTIDE SEQUENCE</scope>
    <source>
        <strain evidence="2">VKM Ac-2007</strain>
    </source>
</reference>